<evidence type="ECO:0000313" key="3">
    <source>
        <dbReference type="Proteomes" id="UP000807353"/>
    </source>
</evidence>
<sequence length="262" mass="29529">MLEATLKGQRREELAKEAQRFRILVVGRANAGKTTILKKICNTTDQPVIYDGDGQKLDPSSVEPSTRRGNHDITNEMIFRSNPGFIFHDSCGFEAGGIGELQRVKAFVAERSKEKKLANQVHVIWYCIPLDDSRPITNAEVQFFSKSGTGKVPVIVVFTKCEALELQAIEALQEKQKLSYLNAVQEAPKYAMKHLWNAHLELEKCKYPPQSHIYLQEMNKPDTNCKELVECTASVLDSDVLQAIFVSTQQVSLEISLKYALR</sequence>
<reference evidence="2" key="1">
    <citation type="submission" date="2020-11" db="EMBL/GenBank/DDBJ databases">
        <authorList>
            <consortium name="DOE Joint Genome Institute"/>
            <person name="Ahrendt S."/>
            <person name="Riley R."/>
            <person name="Andreopoulos W."/>
            <person name="Labutti K."/>
            <person name="Pangilinan J."/>
            <person name="Ruiz-Duenas F.J."/>
            <person name="Barrasa J.M."/>
            <person name="Sanchez-Garcia M."/>
            <person name="Camarero S."/>
            <person name="Miyauchi S."/>
            <person name="Serrano A."/>
            <person name="Linde D."/>
            <person name="Babiker R."/>
            <person name="Drula E."/>
            <person name="Ayuso-Fernandez I."/>
            <person name="Pacheco R."/>
            <person name="Padilla G."/>
            <person name="Ferreira P."/>
            <person name="Barriuso J."/>
            <person name="Kellner H."/>
            <person name="Castanera R."/>
            <person name="Alfaro M."/>
            <person name="Ramirez L."/>
            <person name="Pisabarro A.G."/>
            <person name="Kuo A."/>
            <person name="Tritt A."/>
            <person name="Lipzen A."/>
            <person name="He G."/>
            <person name="Yan M."/>
            <person name="Ng V."/>
            <person name="Cullen D."/>
            <person name="Martin F."/>
            <person name="Rosso M.-N."/>
            <person name="Henrissat B."/>
            <person name="Hibbett D."/>
            <person name="Martinez A.T."/>
            <person name="Grigoriev I.V."/>
        </authorList>
    </citation>
    <scope>NUCLEOTIDE SEQUENCE</scope>
    <source>
        <strain evidence="2">CBS 247.69</strain>
    </source>
</reference>
<comment type="caution">
    <text evidence="2">The sequence shown here is derived from an EMBL/GenBank/DDBJ whole genome shotgun (WGS) entry which is preliminary data.</text>
</comment>
<evidence type="ECO:0000313" key="2">
    <source>
        <dbReference type="EMBL" id="KAF9462707.1"/>
    </source>
</evidence>
<gene>
    <name evidence="2" type="ORF">BDZ94DRAFT_1165301</name>
</gene>
<dbReference type="Proteomes" id="UP000807353">
    <property type="component" value="Unassembled WGS sequence"/>
</dbReference>
<evidence type="ECO:0000259" key="1">
    <source>
        <dbReference type="Pfam" id="PF01926"/>
    </source>
</evidence>
<protein>
    <recommendedName>
        <fullName evidence="1">G domain-containing protein</fullName>
    </recommendedName>
</protein>
<dbReference type="AlphaFoldDB" id="A0A9P5Y3B9"/>
<organism evidence="2 3">
    <name type="scientific">Collybia nuda</name>
    <dbReference type="NCBI Taxonomy" id="64659"/>
    <lineage>
        <taxon>Eukaryota</taxon>
        <taxon>Fungi</taxon>
        <taxon>Dikarya</taxon>
        <taxon>Basidiomycota</taxon>
        <taxon>Agaricomycotina</taxon>
        <taxon>Agaricomycetes</taxon>
        <taxon>Agaricomycetidae</taxon>
        <taxon>Agaricales</taxon>
        <taxon>Tricholomatineae</taxon>
        <taxon>Clitocybaceae</taxon>
        <taxon>Collybia</taxon>
    </lineage>
</organism>
<dbReference type="CDD" id="cd00882">
    <property type="entry name" value="Ras_like_GTPase"/>
    <property type="match status" value="1"/>
</dbReference>
<feature type="domain" description="G" evidence="1">
    <location>
        <begin position="22"/>
        <end position="160"/>
    </location>
</feature>
<dbReference type="Gene3D" id="3.40.50.300">
    <property type="entry name" value="P-loop containing nucleotide triphosphate hydrolases"/>
    <property type="match status" value="1"/>
</dbReference>
<dbReference type="GO" id="GO:0005525">
    <property type="term" value="F:GTP binding"/>
    <property type="evidence" value="ECO:0007669"/>
    <property type="project" value="InterPro"/>
</dbReference>
<accession>A0A9P5Y3B9</accession>
<dbReference type="OrthoDB" id="59699at2759"/>
<dbReference type="SUPFAM" id="SSF52540">
    <property type="entry name" value="P-loop containing nucleoside triphosphate hydrolases"/>
    <property type="match status" value="1"/>
</dbReference>
<keyword evidence="3" id="KW-1185">Reference proteome</keyword>
<dbReference type="InterPro" id="IPR006073">
    <property type="entry name" value="GTP-bd"/>
</dbReference>
<dbReference type="InterPro" id="IPR027417">
    <property type="entry name" value="P-loop_NTPase"/>
</dbReference>
<dbReference type="EMBL" id="MU150269">
    <property type="protein sequence ID" value="KAF9462707.1"/>
    <property type="molecule type" value="Genomic_DNA"/>
</dbReference>
<name>A0A9P5Y3B9_9AGAR</name>
<proteinExistence type="predicted"/>
<dbReference type="Pfam" id="PF01926">
    <property type="entry name" value="MMR_HSR1"/>
    <property type="match status" value="1"/>
</dbReference>